<evidence type="ECO:0000259" key="7">
    <source>
        <dbReference type="PROSITE" id="PS51093"/>
    </source>
</evidence>
<dbReference type="FunFam" id="2.70.70.10:FF:000001">
    <property type="entry name" value="PTS system glucose-specific IIA component"/>
    <property type="match status" value="1"/>
</dbReference>
<dbReference type="RefSeq" id="WP_177670148.1">
    <property type="nucleotide sequence ID" value="NZ_JACRSY010000004.1"/>
</dbReference>
<evidence type="ECO:0000313" key="9">
    <source>
        <dbReference type="Proteomes" id="UP000655830"/>
    </source>
</evidence>
<proteinExistence type="predicted"/>
<dbReference type="GO" id="GO:0005737">
    <property type="term" value="C:cytoplasm"/>
    <property type="evidence" value="ECO:0007669"/>
    <property type="project" value="UniProtKB-SubCell"/>
</dbReference>
<evidence type="ECO:0000256" key="6">
    <source>
        <dbReference type="ARBA" id="ARBA00022777"/>
    </source>
</evidence>
<name>A0A926ECV9_9FIRM</name>
<gene>
    <name evidence="8" type="ORF">H8718_03795</name>
</gene>
<organism evidence="8 9">
    <name type="scientific">Zhenhengia yiwuensis</name>
    <dbReference type="NCBI Taxonomy" id="2763666"/>
    <lineage>
        <taxon>Bacteria</taxon>
        <taxon>Bacillati</taxon>
        <taxon>Bacillota</taxon>
        <taxon>Clostridia</taxon>
        <taxon>Lachnospirales</taxon>
        <taxon>Lachnospiraceae</taxon>
        <taxon>Zhenhengia</taxon>
    </lineage>
</organism>
<dbReference type="Pfam" id="PF00358">
    <property type="entry name" value="PTS_EIIA_1"/>
    <property type="match status" value="1"/>
</dbReference>
<sequence length="161" mass="17262">MFGFLNKLKGIELCSPLTGEAVELSGVPDPVFAEKMVGDGIAIKPTSGTVVAPCDGKVVQIFPTNHAVGIETSTGLDLLIHIGIDTVELKGDGFKRLVEEGVSVKKGQPILEVDLKRIEELGKSIISPFIITNADEVEFKEYKMGEVQAGETVVLVLKKNK</sequence>
<evidence type="ECO:0000256" key="3">
    <source>
        <dbReference type="ARBA" id="ARBA00022597"/>
    </source>
</evidence>
<dbReference type="GO" id="GO:0009401">
    <property type="term" value="P:phosphoenolpyruvate-dependent sugar phosphotransferase system"/>
    <property type="evidence" value="ECO:0007669"/>
    <property type="project" value="UniProtKB-KW"/>
</dbReference>
<dbReference type="AlphaFoldDB" id="A0A926ECV9"/>
<dbReference type="PANTHER" id="PTHR45008:SF1">
    <property type="entry name" value="PTS SYSTEM GLUCOSE-SPECIFIC EIIA COMPONENT"/>
    <property type="match status" value="1"/>
</dbReference>
<dbReference type="InterPro" id="IPR001127">
    <property type="entry name" value="PTS_EIIA_1_perm"/>
</dbReference>
<evidence type="ECO:0000256" key="4">
    <source>
        <dbReference type="ARBA" id="ARBA00022679"/>
    </source>
</evidence>
<comment type="caution">
    <text evidence="8">The sequence shown here is derived from an EMBL/GenBank/DDBJ whole genome shotgun (WGS) entry which is preliminary data.</text>
</comment>
<dbReference type="InterPro" id="IPR050890">
    <property type="entry name" value="PTS_EIIA_component"/>
</dbReference>
<dbReference type="EMBL" id="JACRSY010000004">
    <property type="protein sequence ID" value="MBC8578651.1"/>
    <property type="molecule type" value="Genomic_DNA"/>
</dbReference>
<comment type="subcellular location">
    <subcellularLocation>
        <location evidence="1">Cytoplasm</location>
    </subcellularLocation>
</comment>
<dbReference type="PROSITE" id="PS51093">
    <property type="entry name" value="PTS_EIIA_TYPE_1"/>
    <property type="match status" value="1"/>
</dbReference>
<dbReference type="GO" id="GO:0016301">
    <property type="term" value="F:kinase activity"/>
    <property type="evidence" value="ECO:0007669"/>
    <property type="project" value="UniProtKB-KW"/>
</dbReference>
<protein>
    <submittedName>
        <fullName evidence="8">PTS glucose transporter subunit IIA</fullName>
    </submittedName>
</protein>
<evidence type="ECO:0000313" key="8">
    <source>
        <dbReference type="EMBL" id="MBC8578651.1"/>
    </source>
</evidence>
<accession>A0A926ECV9</accession>
<evidence type="ECO:0000256" key="5">
    <source>
        <dbReference type="ARBA" id="ARBA00022683"/>
    </source>
</evidence>
<dbReference type="Proteomes" id="UP000655830">
    <property type="component" value="Unassembled WGS sequence"/>
</dbReference>
<dbReference type="NCBIfam" id="TIGR00830">
    <property type="entry name" value="PTBA"/>
    <property type="match status" value="1"/>
</dbReference>
<keyword evidence="4" id="KW-0808">Transferase</keyword>
<dbReference type="PROSITE" id="PS00371">
    <property type="entry name" value="PTS_EIIA_TYPE_1_HIS"/>
    <property type="match status" value="1"/>
</dbReference>
<dbReference type="InterPro" id="IPR011055">
    <property type="entry name" value="Dup_hybrid_motif"/>
</dbReference>
<evidence type="ECO:0000256" key="1">
    <source>
        <dbReference type="ARBA" id="ARBA00004496"/>
    </source>
</evidence>
<keyword evidence="5" id="KW-0598">Phosphotransferase system</keyword>
<feature type="domain" description="PTS EIIA type-1" evidence="7">
    <location>
        <begin position="29"/>
        <end position="133"/>
    </location>
</feature>
<keyword evidence="6" id="KW-0418">Kinase</keyword>
<dbReference type="Gene3D" id="2.70.70.10">
    <property type="entry name" value="Glucose Permease (Domain IIA)"/>
    <property type="match status" value="1"/>
</dbReference>
<dbReference type="PANTHER" id="PTHR45008">
    <property type="entry name" value="PTS SYSTEM GLUCOSE-SPECIFIC EIIA COMPONENT"/>
    <property type="match status" value="1"/>
</dbReference>
<keyword evidence="2" id="KW-0813">Transport</keyword>
<reference evidence="8" key="1">
    <citation type="submission" date="2020-08" db="EMBL/GenBank/DDBJ databases">
        <title>Genome public.</title>
        <authorList>
            <person name="Liu C."/>
            <person name="Sun Q."/>
        </authorList>
    </citation>
    <scope>NUCLEOTIDE SEQUENCE</scope>
    <source>
        <strain evidence="8">NSJ-12</strain>
    </source>
</reference>
<evidence type="ECO:0000256" key="2">
    <source>
        <dbReference type="ARBA" id="ARBA00022448"/>
    </source>
</evidence>
<keyword evidence="3 8" id="KW-0762">Sugar transport</keyword>
<dbReference type="SUPFAM" id="SSF51261">
    <property type="entry name" value="Duplicated hybrid motif"/>
    <property type="match status" value="1"/>
</dbReference>
<keyword evidence="9" id="KW-1185">Reference proteome</keyword>